<evidence type="ECO:0000313" key="8">
    <source>
        <dbReference type="Proteomes" id="UP000033188"/>
    </source>
</evidence>
<organism evidence="7 8">
    <name type="scientific">Babesia bigemina</name>
    <dbReference type="NCBI Taxonomy" id="5866"/>
    <lineage>
        <taxon>Eukaryota</taxon>
        <taxon>Sar</taxon>
        <taxon>Alveolata</taxon>
        <taxon>Apicomplexa</taxon>
        <taxon>Aconoidasida</taxon>
        <taxon>Piroplasmida</taxon>
        <taxon>Babesiidae</taxon>
        <taxon>Babesia</taxon>
    </lineage>
</organism>
<evidence type="ECO:0000256" key="5">
    <source>
        <dbReference type="ARBA" id="ARBA00023242"/>
    </source>
</evidence>
<protein>
    <recommendedName>
        <fullName evidence="6">AP2/ERF domain-containing protein</fullName>
    </recommendedName>
</protein>
<dbReference type="AlphaFoldDB" id="A0A061DCC8"/>
<comment type="subcellular location">
    <subcellularLocation>
        <location evidence="1">Nucleus</location>
    </subcellularLocation>
</comment>
<dbReference type="OMA" id="INHDYYR"/>
<dbReference type="GO" id="GO:0005634">
    <property type="term" value="C:nucleus"/>
    <property type="evidence" value="ECO:0007669"/>
    <property type="project" value="UniProtKB-SubCell"/>
</dbReference>
<feature type="domain" description="AP2/ERF" evidence="6">
    <location>
        <begin position="625"/>
        <end position="672"/>
    </location>
</feature>
<dbReference type="EMBL" id="LK391710">
    <property type="protein sequence ID" value="CDR97722.1"/>
    <property type="molecule type" value="Genomic_DNA"/>
</dbReference>
<evidence type="ECO:0000256" key="2">
    <source>
        <dbReference type="ARBA" id="ARBA00023015"/>
    </source>
</evidence>
<reference evidence="8" key="1">
    <citation type="journal article" date="2014" name="Nucleic Acids Res.">
        <title>The evolutionary dynamics of variant antigen genes in Babesia reveal a history of genomic innovation underlying host-parasite interaction.</title>
        <authorList>
            <person name="Jackson A.P."/>
            <person name="Otto T.D."/>
            <person name="Darby A."/>
            <person name="Ramaprasad A."/>
            <person name="Xia D."/>
            <person name="Echaide I.E."/>
            <person name="Farber M."/>
            <person name="Gahlot S."/>
            <person name="Gamble J."/>
            <person name="Gupta D."/>
            <person name="Gupta Y."/>
            <person name="Jackson L."/>
            <person name="Malandrin L."/>
            <person name="Malas T.B."/>
            <person name="Moussa E."/>
            <person name="Nair M."/>
            <person name="Reid A.J."/>
            <person name="Sanders M."/>
            <person name="Sharma J."/>
            <person name="Tracey A."/>
            <person name="Quail M.A."/>
            <person name="Weir W."/>
            <person name="Wastling J.M."/>
            <person name="Hall N."/>
            <person name="Willadsen P."/>
            <person name="Lingelbach K."/>
            <person name="Shiels B."/>
            <person name="Tait A."/>
            <person name="Berriman M."/>
            <person name="Allred D.R."/>
            <person name="Pain A."/>
        </authorList>
    </citation>
    <scope>NUCLEOTIDE SEQUENCE [LARGE SCALE GENOMIC DNA]</scope>
    <source>
        <strain evidence="8">Bond</strain>
    </source>
</reference>
<dbReference type="GeneID" id="24566263"/>
<name>A0A061DCC8_BABBI</name>
<evidence type="ECO:0000259" key="6">
    <source>
        <dbReference type="Pfam" id="PF00847"/>
    </source>
</evidence>
<evidence type="ECO:0000256" key="1">
    <source>
        <dbReference type="ARBA" id="ARBA00004123"/>
    </source>
</evidence>
<keyword evidence="5" id="KW-0539">Nucleus</keyword>
<accession>A0A061DCC8</accession>
<sequence>MMCASVMIAGDGMEQLKGNAGGVMLSHEVQEAYHMSPMNCTSSPARTCASTPGRMLPLADYDYSNVEHWSAPSRMSIPNEPQWAYNIHPAYNFGQSNPPVDILAEYAQYHDTIAAQNRKIMEMQYQIEQMQAQYSQYQCLFSAANHPRYIELEYGDDLNKPLLPPSPIGSSPPPTPSPAAYFGYDNGYLLPHDATDGNPQSFMSYGATAPCTPSHTDSPTMSVNTTPNNVDTRCMFSTMDGAANVYYTSPEGVENCVDDSTKPVLSLCSMASVSTVDLMNEEVYRGMGAEFAGDEADNNLCVVRKRKWSIEEEYTASPPLANERKRRVSVDVSITDVMRQPQRPHFNPYEECLTPALIPSPPTWRFDNNVAPSVMGIPNVCYPFPSIPPFATEPVVNGQINHDYYRRDFYSTVWEQGYNHLFPESTVLWYPKAMASLPLSHGSTGIVSCTTGGGSIDNQNAVEIKGDAECTVVHQSPTYACQKAPSTTELLGATGSDEYNELTAQLGNDAQLCRRMNGSTEECMRPRNKKGKAHRPVVLPNNEKKREIEAAIKRMIELNKEQIEMVEALKALEVGGMMVIHKRKTQKDSAMEIRKATKCYDYLLDIPLTAEPDPELGEQQFKCLVPGVYWDKRSWIASWYEDGVRHYSSFSAKMHGFYRAKYFAIQVRMYKTQNHTNLLDEEAVEKERQNLIDCYGQFPC</sequence>
<proteinExistence type="predicted"/>
<gene>
    <name evidence="7" type="ORF">BBBOND_0402120</name>
</gene>
<dbReference type="KEGG" id="bbig:BBBOND_0402120"/>
<dbReference type="Proteomes" id="UP000033188">
    <property type="component" value="Chromosome 4"/>
</dbReference>
<dbReference type="GO" id="GO:0003677">
    <property type="term" value="F:DNA binding"/>
    <property type="evidence" value="ECO:0007669"/>
    <property type="project" value="UniProtKB-KW"/>
</dbReference>
<dbReference type="Gene3D" id="1.20.5.2050">
    <property type="match status" value="1"/>
</dbReference>
<dbReference type="InterPro" id="IPR001471">
    <property type="entry name" value="AP2/ERF_dom"/>
</dbReference>
<keyword evidence="2" id="KW-0805">Transcription regulation</keyword>
<evidence type="ECO:0000256" key="4">
    <source>
        <dbReference type="ARBA" id="ARBA00023163"/>
    </source>
</evidence>
<evidence type="ECO:0000313" key="7">
    <source>
        <dbReference type="EMBL" id="CDR97722.1"/>
    </source>
</evidence>
<keyword evidence="8" id="KW-1185">Reference proteome</keyword>
<dbReference type="VEuPathDB" id="PiroplasmaDB:BBBOND_0402120"/>
<keyword evidence="4" id="KW-0804">Transcription</keyword>
<dbReference type="Pfam" id="PF00847">
    <property type="entry name" value="AP2"/>
    <property type="match status" value="1"/>
</dbReference>
<dbReference type="OrthoDB" id="372949at2759"/>
<dbReference type="RefSeq" id="XP_012769908.1">
    <property type="nucleotide sequence ID" value="XM_012914454.1"/>
</dbReference>
<dbReference type="GO" id="GO:0003700">
    <property type="term" value="F:DNA-binding transcription factor activity"/>
    <property type="evidence" value="ECO:0007669"/>
    <property type="project" value="InterPro"/>
</dbReference>
<evidence type="ECO:0000256" key="3">
    <source>
        <dbReference type="ARBA" id="ARBA00023125"/>
    </source>
</evidence>
<keyword evidence="3" id="KW-0238">DNA-binding</keyword>